<feature type="region of interest" description="Disordered" evidence="4">
    <location>
        <begin position="44"/>
        <end position="67"/>
    </location>
</feature>
<organism evidence="7 8">
    <name type="scientific">Populus tomentosa</name>
    <name type="common">Chinese white poplar</name>
    <dbReference type="NCBI Taxonomy" id="118781"/>
    <lineage>
        <taxon>Eukaryota</taxon>
        <taxon>Viridiplantae</taxon>
        <taxon>Streptophyta</taxon>
        <taxon>Embryophyta</taxon>
        <taxon>Tracheophyta</taxon>
        <taxon>Spermatophyta</taxon>
        <taxon>Magnoliopsida</taxon>
        <taxon>eudicotyledons</taxon>
        <taxon>Gunneridae</taxon>
        <taxon>Pentapetalae</taxon>
        <taxon>rosids</taxon>
        <taxon>fabids</taxon>
        <taxon>Malpighiales</taxon>
        <taxon>Salicaceae</taxon>
        <taxon>Saliceae</taxon>
        <taxon>Populus</taxon>
    </lineage>
</organism>
<feature type="region of interest" description="Disordered" evidence="4">
    <location>
        <begin position="492"/>
        <end position="529"/>
    </location>
</feature>
<keyword evidence="8" id="KW-1185">Reference proteome</keyword>
<keyword evidence="3" id="KW-0862">Zinc</keyword>
<dbReference type="EMBL" id="JAAWWB010000032">
    <property type="protein sequence ID" value="KAG6743602.1"/>
    <property type="molecule type" value="Genomic_DNA"/>
</dbReference>
<feature type="transmembrane region" description="Helical" evidence="5">
    <location>
        <begin position="382"/>
        <end position="402"/>
    </location>
</feature>
<feature type="transmembrane region" description="Helical" evidence="5">
    <location>
        <begin position="344"/>
        <end position="370"/>
    </location>
</feature>
<dbReference type="InterPro" id="IPR011016">
    <property type="entry name" value="Znf_RING-CH"/>
</dbReference>
<dbReference type="PANTHER" id="PTHR46158">
    <property type="entry name" value="OS02G0165000 PROTEIN"/>
    <property type="match status" value="1"/>
</dbReference>
<feature type="region of interest" description="Disordered" evidence="4">
    <location>
        <begin position="1"/>
        <end position="27"/>
    </location>
</feature>
<accession>A0A8X8C751</accession>
<evidence type="ECO:0000256" key="5">
    <source>
        <dbReference type="SAM" id="Phobius"/>
    </source>
</evidence>
<feature type="compositionally biased region" description="Polar residues" evidence="4">
    <location>
        <begin position="7"/>
        <end position="27"/>
    </location>
</feature>
<keyword evidence="5" id="KW-0472">Membrane</keyword>
<keyword evidence="5" id="KW-0812">Transmembrane</keyword>
<name>A0A8X8C751_POPTO</name>
<evidence type="ECO:0000259" key="6">
    <source>
        <dbReference type="PROSITE" id="PS51292"/>
    </source>
</evidence>
<reference evidence="7" key="1">
    <citation type="journal article" date="2020" name="bioRxiv">
        <title>Hybrid origin of Populus tomentosa Carr. identified through genome sequencing and phylogenomic analysis.</title>
        <authorList>
            <person name="An X."/>
            <person name="Gao K."/>
            <person name="Chen Z."/>
            <person name="Li J."/>
            <person name="Yang X."/>
            <person name="Yang X."/>
            <person name="Zhou J."/>
            <person name="Guo T."/>
            <person name="Zhao T."/>
            <person name="Huang S."/>
            <person name="Miao D."/>
            <person name="Khan W.U."/>
            <person name="Rao P."/>
            <person name="Ye M."/>
            <person name="Lei B."/>
            <person name="Liao W."/>
            <person name="Wang J."/>
            <person name="Ji L."/>
            <person name="Li Y."/>
            <person name="Guo B."/>
            <person name="Mustafa N.S."/>
            <person name="Li S."/>
            <person name="Yun Q."/>
            <person name="Keller S.R."/>
            <person name="Mao J."/>
            <person name="Zhang R."/>
            <person name="Strauss S.H."/>
        </authorList>
    </citation>
    <scope>NUCLEOTIDE SEQUENCE</scope>
    <source>
        <strain evidence="7">GM15</strain>
        <tissue evidence="7">Leaf</tissue>
    </source>
</reference>
<gene>
    <name evidence="7" type="ORF">POTOM_052301</name>
</gene>
<evidence type="ECO:0000313" key="8">
    <source>
        <dbReference type="Proteomes" id="UP000886885"/>
    </source>
</evidence>
<evidence type="ECO:0000256" key="1">
    <source>
        <dbReference type="ARBA" id="ARBA00022723"/>
    </source>
</evidence>
<evidence type="ECO:0000256" key="4">
    <source>
        <dbReference type="SAM" id="MobiDB-lite"/>
    </source>
</evidence>
<feature type="transmembrane region" description="Helical" evidence="5">
    <location>
        <begin position="409"/>
        <end position="431"/>
    </location>
</feature>
<evidence type="ECO:0000256" key="3">
    <source>
        <dbReference type="ARBA" id="ARBA00022833"/>
    </source>
</evidence>
<dbReference type="Proteomes" id="UP000886885">
    <property type="component" value="Chromosome 16D"/>
</dbReference>
<protein>
    <recommendedName>
        <fullName evidence="6">RING-CH-type domain-containing protein</fullName>
    </recommendedName>
</protein>
<proteinExistence type="predicted"/>
<feature type="domain" description="RING-CH-type" evidence="6">
    <location>
        <begin position="243"/>
        <end position="305"/>
    </location>
</feature>
<sequence length="529" mass="58480">MEEENPAATSGSPDHSQACSRKPSLSSLEIPARSLEAEFTKIEIAQSPSSAKPGLPPRPSSAKFKSTVKSLLPQRSLKAKNLIQDGEKTVLIVPDTPPSDSPAAKPSTSRSFSLNKVLFPLKSTNSLPVTPSANSDPEALQERNVNSCSDYDVRILFLLLLLFFFRNLENLGTITDYSVEVRHHIRRSLSVPVNIKVRSLRRTDSGGGLFRVVSATPRPVAADSTSTNDASTTEIAIEDDGEDIPEDEAVCRICLVELSEGGDAFKMECSCKGELALAHQQCAVKWFSIKGNKTCDVCKQDVQNLPVTLLKIHNPQAAGRRPLPAPQQREVARYRQVQLVWQDVPVLVMVSMLAYFCFLEQLLVHIVILINPNVVSDLGPRALAISLPFSCVLGLLSSMIATTMVSRSYIWAYASFQFAVVILFAHIFYTVLNVNPILSVLLSSFTGFGIAISTNSLLVEYLRWRSSRLLQYSHQQNNRAVQQAQQLQQQQSTQTWHQEHQQPRQQSVEDSNVGSTDSTRQREAPIPNT</sequence>
<feature type="compositionally biased region" description="Polar residues" evidence="4">
    <location>
        <begin position="503"/>
        <end position="518"/>
    </location>
</feature>
<dbReference type="GO" id="GO:0008270">
    <property type="term" value="F:zinc ion binding"/>
    <property type="evidence" value="ECO:0007669"/>
    <property type="project" value="UniProtKB-KW"/>
</dbReference>
<feature type="transmembrane region" description="Helical" evidence="5">
    <location>
        <begin position="437"/>
        <end position="459"/>
    </location>
</feature>
<dbReference type="SMART" id="SM00744">
    <property type="entry name" value="RINGv"/>
    <property type="match status" value="1"/>
</dbReference>
<dbReference type="PANTHER" id="PTHR46158:SF2">
    <property type="entry name" value="OS02G0165000 PROTEIN"/>
    <property type="match status" value="1"/>
</dbReference>
<dbReference type="Pfam" id="PF12906">
    <property type="entry name" value="RINGv"/>
    <property type="match status" value="1"/>
</dbReference>
<evidence type="ECO:0000313" key="7">
    <source>
        <dbReference type="EMBL" id="KAG6743602.1"/>
    </source>
</evidence>
<evidence type="ECO:0000256" key="2">
    <source>
        <dbReference type="ARBA" id="ARBA00022771"/>
    </source>
</evidence>
<dbReference type="AlphaFoldDB" id="A0A8X8C751"/>
<keyword evidence="5" id="KW-1133">Transmembrane helix</keyword>
<dbReference type="OrthoDB" id="839910at2759"/>
<keyword evidence="1" id="KW-0479">Metal-binding</keyword>
<dbReference type="PROSITE" id="PS51292">
    <property type="entry name" value="ZF_RING_CH"/>
    <property type="match status" value="1"/>
</dbReference>
<keyword evidence="2" id="KW-0863">Zinc-finger</keyword>
<dbReference type="CDD" id="cd16495">
    <property type="entry name" value="RING_CH-C4HC3_MARCH"/>
    <property type="match status" value="1"/>
</dbReference>
<comment type="caution">
    <text evidence="7">The sequence shown here is derived from an EMBL/GenBank/DDBJ whole genome shotgun (WGS) entry which is preliminary data.</text>
</comment>